<feature type="region of interest" description="Disordered" evidence="1">
    <location>
        <begin position="1"/>
        <end position="22"/>
    </location>
</feature>
<dbReference type="Proteomes" id="UP000195569">
    <property type="component" value="Unassembled WGS sequence"/>
</dbReference>
<evidence type="ECO:0000313" key="2">
    <source>
        <dbReference type="EMBL" id="SIT49597.1"/>
    </source>
</evidence>
<evidence type="ECO:0000256" key="1">
    <source>
        <dbReference type="SAM" id="MobiDB-lite"/>
    </source>
</evidence>
<dbReference type="AlphaFoldDB" id="A0A1N7SQ86"/>
<organism evidence="2 3">
    <name type="scientific">Paraburkholderia piptadeniae</name>
    <dbReference type="NCBI Taxonomy" id="1701573"/>
    <lineage>
        <taxon>Bacteria</taxon>
        <taxon>Pseudomonadati</taxon>
        <taxon>Pseudomonadota</taxon>
        <taxon>Betaproteobacteria</taxon>
        <taxon>Burkholderiales</taxon>
        <taxon>Burkholderiaceae</taxon>
        <taxon>Paraburkholderia</taxon>
    </lineage>
</organism>
<name>A0A1N7SQ86_9BURK</name>
<evidence type="ECO:0000313" key="3">
    <source>
        <dbReference type="Proteomes" id="UP000195569"/>
    </source>
</evidence>
<dbReference type="EMBL" id="CYGY02000070">
    <property type="protein sequence ID" value="SIT49597.1"/>
    <property type="molecule type" value="Genomic_DNA"/>
</dbReference>
<proteinExistence type="predicted"/>
<sequence>MKACNARRERFSNVGPADADRRAAAPYDGTVLAGQSRLALPSAESLMPMQ</sequence>
<gene>
    <name evidence="2" type="ORF">BN2476_700001</name>
</gene>
<accession>A0A1N7SQ86</accession>
<feature type="compositionally biased region" description="Basic and acidic residues" evidence="1">
    <location>
        <begin position="1"/>
        <end position="11"/>
    </location>
</feature>
<keyword evidence="3" id="KW-1185">Reference proteome</keyword>
<protein>
    <submittedName>
        <fullName evidence="2">Uncharacterized protein</fullName>
    </submittedName>
</protein>
<reference evidence="2" key="1">
    <citation type="submission" date="2016-12" db="EMBL/GenBank/DDBJ databases">
        <authorList>
            <person name="Moulin L."/>
        </authorList>
    </citation>
    <scope>NUCLEOTIDE SEQUENCE [LARGE SCALE GENOMIC DNA]</scope>
    <source>
        <strain evidence="2">STM 7183</strain>
    </source>
</reference>
<comment type="caution">
    <text evidence="2">The sequence shown here is derived from an EMBL/GenBank/DDBJ whole genome shotgun (WGS) entry which is preliminary data.</text>
</comment>